<gene>
    <name evidence="7" type="ORF">IPH26_10515</name>
</gene>
<sequence length="370" mass="39184">MRTEKYETDVVVIGAGVVGLACARELARQGREVVILEANRTIGMETSSRNSEVIHGGLYYPSGSLKAELCVTGRALLYEFCGEFGVAHRRCGKLIVATGQAQHEKLDALAQQAERNGVMDIQRLSRDQARALEPALECTAALLSPSTGIIDSHALMQALLGDAEAHGAQLAVNTSASAGRAFAGGLEIETGGEVPTVLAATTVINSAGLHAVDAANRIEGFPREHLPRAYLARGNYFQLSGRAPFSRLVYPLPEPGGLGVHLTLDLAGQARFGPDVEWVDSIDYHVDPVRADGFYAEIRKYWPALRDGALSPAYAGIRPKISGPDEAAADFVIQGPSDHGVAGLVNLFGIESPGLTASLAIAQAVARILR</sequence>
<comment type="similarity">
    <text evidence="5">Belongs to the L2HGDH family.</text>
</comment>
<dbReference type="Gene3D" id="3.30.9.10">
    <property type="entry name" value="D-Amino Acid Oxidase, subunit A, domain 2"/>
    <property type="match status" value="1"/>
</dbReference>
<evidence type="ECO:0000256" key="4">
    <source>
        <dbReference type="ARBA" id="ARBA00023002"/>
    </source>
</evidence>
<evidence type="ECO:0000313" key="7">
    <source>
        <dbReference type="EMBL" id="MBK6973345.1"/>
    </source>
</evidence>
<evidence type="ECO:0000256" key="5">
    <source>
        <dbReference type="ARBA" id="ARBA00037941"/>
    </source>
</evidence>
<dbReference type="InterPro" id="IPR036188">
    <property type="entry name" value="FAD/NAD-bd_sf"/>
</dbReference>
<comment type="cofactor">
    <cofactor evidence="1">
        <name>FAD</name>
        <dbReference type="ChEBI" id="CHEBI:57692"/>
    </cofactor>
</comment>
<dbReference type="InterPro" id="IPR006076">
    <property type="entry name" value="FAD-dep_OxRdtase"/>
</dbReference>
<dbReference type="Gene3D" id="3.50.50.60">
    <property type="entry name" value="FAD/NAD(P)-binding domain"/>
    <property type="match status" value="1"/>
</dbReference>
<dbReference type="AlphaFoldDB" id="A0A9D7HU59"/>
<keyword evidence="3" id="KW-0274">FAD</keyword>
<dbReference type="PROSITE" id="PS51257">
    <property type="entry name" value="PROKAR_LIPOPROTEIN"/>
    <property type="match status" value="1"/>
</dbReference>
<protein>
    <submittedName>
        <fullName evidence="7">NAD(P)/FAD-dependent oxidoreductase</fullName>
    </submittedName>
</protein>
<reference evidence="7" key="1">
    <citation type="submission" date="2020-10" db="EMBL/GenBank/DDBJ databases">
        <title>Connecting structure to function with the recovery of over 1000 high-quality activated sludge metagenome-assembled genomes encoding full-length rRNA genes using long-read sequencing.</title>
        <authorList>
            <person name="Singleton C.M."/>
            <person name="Petriglieri F."/>
            <person name="Kristensen J.M."/>
            <person name="Kirkegaard R.H."/>
            <person name="Michaelsen T.Y."/>
            <person name="Andersen M.H."/>
            <person name="Karst S.M."/>
            <person name="Dueholm M.S."/>
            <person name="Nielsen P.H."/>
            <person name="Albertsen M."/>
        </authorList>
    </citation>
    <scope>NUCLEOTIDE SEQUENCE</scope>
    <source>
        <strain evidence="7">Bjer_18-Q3-R1-45_BAT3C.347</strain>
    </source>
</reference>
<dbReference type="EMBL" id="JADJEV010000003">
    <property type="protein sequence ID" value="MBK6973345.1"/>
    <property type="molecule type" value="Genomic_DNA"/>
</dbReference>
<evidence type="ECO:0000256" key="2">
    <source>
        <dbReference type="ARBA" id="ARBA00022630"/>
    </source>
</evidence>
<dbReference type="GO" id="GO:0047545">
    <property type="term" value="F:(S)-2-hydroxyglutarate dehydrogenase activity"/>
    <property type="evidence" value="ECO:0007669"/>
    <property type="project" value="TreeGrafter"/>
</dbReference>
<dbReference type="Pfam" id="PF01266">
    <property type="entry name" value="DAO"/>
    <property type="match status" value="1"/>
</dbReference>
<evidence type="ECO:0000256" key="3">
    <source>
        <dbReference type="ARBA" id="ARBA00022827"/>
    </source>
</evidence>
<keyword evidence="2" id="KW-0285">Flavoprotein</keyword>
<dbReference type="PANTHER" id="PTHR43104:SF4">
    <property type="entry name" value="L-2-HYDROXYGLUTARATE DEHYDROGENASE, MITOCHONDRIAL"/>
    <property type="match status" value="1"/>
</dbReference>
<evidence type="ECO:0000259" key="6">
    <source>
        <dbReference type="Pfam" id="PF01266"/>
    </source>
</evidence>
<feature type="domain" description="FAD dependent oxidoreductase" evidence="6">
    <location>
        <begin position="9"/>
        <end position="367"/>
    </location>
</feature>
<evidence type="ECO:0000313" key="8">
    <source>
        <dbReference type="Proteomes" id="UP000807785"/>
    </source>
</evidence>
<keyword evidence="4" id="KW-0560">Oxidoreductase</keyword>
<dbReference type="Proteomes" id="UP000807785">
    <property type="component" value="Unassembled WGS sequence"/>
</dbReference>
<proteinExistence type="inferred from homology"/>
<dbReference type="SUPFAM" id="SSF51905">
    <property type="entry name" value="FAD/NAD(P)-binding domain"/>
    <property type="match status" value="1"/>
</dbReference>
<organism evidence="7 8">
    <name type="scientific">Candidatus Methylophosphatis roskildensis</name>
    <dbReference type="NCBI Taxonomy" id="2899263"/>
    <lineage>
        <taxon>Bacteria</taxon>
        <taxon>Pseudomonadati</taxon>
        <taxon>Pseudomonadota</taxon>
        <taxon>Betaproteobacteria</taxon>
        <taxon>Nitrosomonadales</taxon>
        <taxon>Sterolibacteriaceae</taxon>
        <taxon>Candidatus Methylophosphatis</taxon>
    </lineage>
</organism>
<comment type="caution">
    <text evidence="7">The sequence shown here is derived from an EMBL/GenBank/DDBJ whole genome shotgun (WGS) entry which is preliminary data.</text>
</comment>
<dbReference type="PANTHER" id="PTHR43104">
    <property type="entry name" value="L-2-HYDROXYGLUTARATE DEHYDROGENASE, MITOCHONDRIAL"/>
    <property type="match status" value="1"/>
</dbReference>
<evidence type="ECO:0000256" key="1">
    <source>
        <dbReference type="ARBA" id="ARBA00001974"/>
    </source>
</evidence>
<accession>A0A9D7HU59</accession>
<name>A0A9D7HU59_9PROT</name>